<evidence type="ECO:0000256" key="4">
    <source>
        <dbReference type="ARBA" id="ARBA00022568"/>
    </source>
</evidence>
<comment type="function">
    <text evidence="17">Highly selective calcium channel localized to the inner mitochondrial membrane, which mediates calcium uptake into the mitochondrial matrix. Mitochondrial calcium homeostasis plays key roles in cellular physiology and regulates ATP production, cytoplasmic calcium signals and activation of cell death pathways. Sufficient to operate as a pore-forming channel without the need of calcium-sensor or auxiliary subunit.</text>
</comment>
<evidence type="ECO:0000256" key="18">
    <source>
        <dbReference type="SAM" id="Phobius"/>
    </source>
</evidence>
<feature type="domain" description="Calcium uniporter protein C-terminal" evidence="19">
    <location>
        <begin position="217"/>
        <end position="330"/>
    </location>
</feature>
<keyword evidence="8" id="KW-0106">Calcium</keyword>
<sequence length="349" mass="39536">MQAGLLHITSKHALSATRILLHQARHLSLGPKAPGRKILDTISRSDLTSPFSTRVNKATKVWFAGGNQKFTTQVSHLKPEERDQTEFITDAEGGNVAMGYLDFDTYSGNPRFFLPIPTPNCKRPQLASLLLGFTLPISTISQQIKEEYPHIKKISIHEALYGLKIGDDWTSDFQVDDLVRAATCGEAKGFIVVIDNEKIFVKIPTFEERAAGLVRFHNHLLSRIEPMSKLKKSLDKQAQTASLVLATGSFTGLVTYIGIMARLTWWDYGWDVMEPVAYFTSIGMGIVGYLYFLITKREYTYEALAHYAVSQRQMKLYIKHGLNINQYQNLVNDAKKLERQIDKVRDDYE</sequence>
<keyword evidence="7" id="KW-0999">Mitochondrion inner membrane</keyword>
<evidence type="ECO:0000256" key="8">
    <source>
        <dbReference type="ARBA" id="ARBA00022837"/>
    </source>
</evidence>
<reference evidence="20 21" key="1">
    <citation type="submission" date="2023-04" db="EMBL/GenBank/DDBJ databases">
        <title>Genome of Basidiobolus ranarum AG-B5.</title>
        <authorList>
            <person name="Stajich J.E."/>
            <person name="Carter-House D."/>
            <person name="Gryganskyi A."/>
        </authorList>
    </citation>
    <scope>NUCLEOTIDE SEQUENCE [LARGE SCALE GENOMIC DNA]</scope>
    <source>
        <strain evidence="20 21">AG-B5</strain>
    </source>
</reference>
<dbReference type="Proteomes" id="UP001479436">
    <property type="component" value="Unassembled WGS sequence"/>
</dbReference>
<evidence type="ECO:0000256" key="2">
    <source>
        <dbReference type="ARBA" id="ARBA00005653"/>
    </source>
</evidence>
<keyword evidence="11" id="KW-0496">Mitochondrion</keyword>
<keyword evidence="4" id="KW-0109">Calcium transport</keyword>
<keyword evidence="21" id="KW-1185">Reference proteome</keyword>
<keyword evidence="12 18" id="KW-0472">Membrane</keyword>
<evidence type="ECO:0000256" key="1">
    <source>
        <dbReference type="ARBA" id="ARBA00004448"/>
    </source>
</evidence>
<comment type="catalytic activity">
    <reaction evidence="14">
        <text>Ca(2+)(in) = Ca(2+)(out)</text>
        <dbReference type="Rhea" id="RHEA:29671"/>
        <dbReference type="ChEBI" id="CHEBI:29108"/>
    </reaction>
</comment>
<dbReference type="EMBL" id="JASJQH010000301">
    <property type="protein sequence ID" value="KAK9765211.1"/>
    <property type="molecule type" value="Genomic_DNA"/>
</dbReference>
<keyword evidence="13" id="KW-0407">Ion channel</keyword>
<accession>A0ABR2WUN7</accession>
<evidence type="ECO:0000256" key="15">
    <source>
        <dbReference type="ARBA" id="ARBA00044966"/>
    </source>
</evidence>
<gene>
    <name evidence="20" type="ORF">K7432_006647</name>
</gene>
<evidence type="ECO:0000256" key="11">
    <source>
        <dbReference type="ARBA" id="ARBA00023128"/>
    </source>
</evidence>
<evidence type="ECO:0000256" key="17">
    <source>
        <dbReference type="ARBA" id="ARBA00045938"/>
    </source>
</evidence>
<evidence type="ECO:0000256" key="13">
    <source>
        <dbReference type="ARBA" id="ARBA00023303"/>
    </source>
</evidence>
<evidence type="ECO:0000256" key="5">
    <source>
        <dbReference type="ARBA" id="ARBA00022673"/>
    </source>
</evidence>
<evidence type="ECO:0000256" key="9">
    <source>
        <dbReference type="ARBA" id="ARBA00022989"/>
    </source>
</evidence>
<evidence type="ECO:0000256" key="7">
    <source>
        <dbReference type="ARBA" id="ARBA00022792"/>
    </source>
</evidence>
<dbReference type="PANTHER" id="PTHR13462">
    <property type="entry name" value="CALCIUM UNIPORTER PROTEIN, MITOCHONDRIAL"/>
    <property type="match status" value="1"/>
</dbReference>
<evidence type="ECO:0000256" key="14">
    <source>
        <dbReference type="ARBA" id="ARBA00036634"/>
    </source>
</evidence>
<feature type="transmembrane region" description="Helical" evidence="18">
    <location>
        <begin position="276"/>
        <end position="294"/>
    </location>
</feature>
<evidence type="ECO:0000256" key="16">
    <source>
        <dbReference type="ARBA" id="ARBA00044981"/>
    </source>
</evidence>
<evidence type="ECO:0000259" key="19">
    <source>
        <dbReference type="Pfam" id="PF04678"/>
    </source>
</evidence>
<dbReference type="InterPro" id="IPR039055">
    <property type="entry name" value="MCU_fam"/>
</dbReference>
<name>A0ABR2WUN7_9FUNG</name>
<keyword evidence="6 18" id="KW-0812">Transmembrane</keyword>
<comment type="subcellular location">
    <subcellularLocation>
        <location evidence="1">Mitochondrion inner membrane</location>
        <topology evidence="1">Multi-pass membrane protein</topology>
    </subcellularLocation>
</comment>
<evidence type="ECO:0000313" key="21">
    <source>
        <dbReference type="Proteomes" id="UP001479436"/>
    </source>
</evidence>
<protein>
    <recommendedName>
        <fullName evidence="16">Calcium uniporter protein, mitochondrial</fullName>
    </recommendedName>
</protein>
<evidence type="ECO:0000256" key="10">
    <source>
        <dbReference type="ARBA" id="ARBA00023065"/>
    </source>
</evidence>
<dbReference type="InterPro" id="IPR006769">
    <property type="entry name" value="MCU_C"/>
</dbReference>
<evidence type="ECO:0000256" key="6">
    <source>
        <dbReference type="ARBA" id="ARBA00022692"/>
    </source>
</evidence>
<evidence type="ECO:0000256" key="12">
    <source>
        <dbReference type="ARBA" id="ARBA00023136"/>
    </source>
</evidence>
<proteinExistence type="inferred from homology"/>
<comment type="similarity">
    <text evidence="2">Belongs to the MCU (TC 1.A.77) family.</text>
</comment>
<organism evidence="20 21">
    <name type="scientific">Basidiobolus ranarum</name>
    <dbReference type="NCBI Taxonomy" id="34480"/>
    <lineage>
        <taxon>Eukaryota</taxon>
        <taxon>Fungi</taxon>
        <taxon>Fungi incertae sedis</taxon>
        <taxon>Zoopagomycota</taxon>
        <taxon>Entomophthoromycotina</taxon>
        <taxon>Basidiobolomycetes</taxon>
        <taxon>Basidiobolales</taxon>
        <taxon>Basidiobolaceae</taxon>
        <taxon>Basidiobolus</taxon>
    </lineage>
</organism>
<evidence type="ECO:0000313" key="20">
    <source>
        <dbReference type="EMBL" id="KAK9765211.1"/>
    </source>
</evidence>
<keyword evidence="3" id="KW-0813">Transport</keyword>
<keyword evidence="10" id="KW-0406">Ion transport</keyword>
<comment type="subunit">
    <text evidence="15">Homotetramer, assembles in a dimer or dimers configuration with two interfaces.</text>
</comment>
<feature type="transmembrane region" description="Helical" evidence="18">
    <location>
        <begin position="241"/>
        <end position="264"/>
    </location>
</feature>
<dbReference type="Pfam" id="PF04678">
    <property type="entry name" value="MCU"/>
    <property type="match status" value="1"/>
</dbReference>
<keyword evidence="9 18" id="KW-1133">Transmembrane helix</keyword>
<evidence type="ECO:0000256" key="3">
    <source>
        <dbReference type="ARBA" id="ARBA00022448"/>
    </source>
</evidence>
<comment type="caution">
    <text evidence="20">The sequence shown here is derived from an EMBL/GenBank/DDBJ whole genome shotgun (WGS) entry which is preliminary data.</text>
</comment>
<keyword evidence="5" id="KW-0107">Calcium channel</keyword>
<dbReference type="PANTHER" id="PTHR13462:SF10">
    <property type="entry name" value="CALCIUM UNIPORTER PROTEIN, MITOCHONDRIAL"/>
    <property type="match status" value="1"/>
</dbReference>